<organism evidence="4 5">
    <name type="scientific">Phytophthora boehmeriae</name>
    <dbReference type="NCBI Taxonomy" id="109152"/>
    <lineage>
        <taxon>Eukaryota</taxon>
        <taxon>Sar</taxon>
        <taxon>Stramenopiles</taxon>
        <taxon>Oomycota</taxon>
        <taxon>Peronosporomycetes</taxon>
        <taxon>Peronosporales</taxon>
        <taxon>Peronosporaceae</taxon>
        <taxon>Phytophthora</taxon>
    </lineage>
</organism>
<dbReference type="Proteomes" id="UP000693981">
    <property type="component" value="Unassembled WGS sequence"/>
</dbReference>
<dbReference type="InterPro" id="IPR049203">
    <property type="entry name" value="DUF6818"/>
</dbReference>
<sequence>MSAVPQRQKRDPKQQRFSNADTQALLRCARTFLPTGDRGWERVWTRYRASYAKVKHQAVRDGPTLRTKFAELLDNKIPTESPLCPPNVREAREIQALIQTKASRPPGSYSNDDMKSPEQSSRSQSAGSNEEVKVHHHEGPAVCVAQGNTASKLSEKRPKLLERKHSASQVQPHGHGHGHAHPSHTGTHTPAVSTSKPSPLSAKRLSTPIVRPGHSAKKRKVEPLAKDMEEQAERVVLRLQLASESAERQRLQHKVDRLEMKMDDLRESHRKDVERLRGKNIKLKLKLNRVLGALCVLRATQQSPQTETE</sequence>
<feature type="coiled-coil region" evidence="1">
    <location>
        <begin position="229"/>
        <end position="275"/>
    </location>
</feature>
<reference evidence="4" key="1">
    <citation type="submission" date="2021-02" db="EMBL/GenBank/DDBJ databases">
        <authorList>
            <person name="Palmer J.M."/>
        </authorList>
    </citation>
    <scope>NUCLEOTIDE SEQUENCE</scope>
    <source>
        <strain evidence="4">SCRP23</strain>
    </source>
</reference>
<feature type="region of interest" description="Disordered" evidence="2">
    <location>
        <begin position="99"/>
        <end position="135"/>
    </location>
</feature>
<feature type="domain" description="DUF6818" evidence="3">
    <location>
        <begin position="34"/>
        <end position="104"/>
    </location>
</feature>
<dbReference type="PANTHER" id="PTHR34409:SF1">
    <property type="entry name" value="MYB-LIKE DOMAIN-CONTAINING PROTEIN"/>
    <property type="match status" value="1"/>
</dbReference>
<dbReference type="PANTHER" id="PTHR34409">
    <property type="entry name" value="SET DOMAIN-CONTAINING PROTEIN"/>
    <property type="match status" value="1"/>
</dbReference>
<gene>
    <name evidence="4" type="ORF">PHYBOEH_010981</name>
</gene>
<evidence type="ECO:0000313" key="5">
    <source>
        <dbReference type="Proteomes" id="UP000693981"/>
    </source>
</evidence>
<evidence type="ECO:0000313" key="4">
    <source>
        <dbReference type="EMBL" id="KAG7381389.1"/>
    </source>
</evidence>
<keyword evidence="1" id="KW-0175">Coiled coil</keyword>
<name>A0A8T1VMJ3_9STRA</name>
<keyword evidence="5" id="KW-1185">Reference proteome</keyword>
<dbReference type="Pfam" id="PF20681">
    <property type="entry name" value="DUF6818"/>
    <property type="match status" value="1"/>
</dbReference>
<evidence type="ECO:0000256" key="2">
    <source>
        <dbReference type="SAM" id="MobiDB-lite"/>
    </source>
</evidence>
<proteinExistence type="predicted"/>
<accession>A0A8T1VMJ3</accession>
<feature type="region of interest" description="Disordered" evidence="2">
    <location>
        <begin position="1"/>
        <end position="21"/>
    </location>
</feature>
<feature type="region of interest" description="Disordered" evidence="2">
    <location>
        <begin position="162"/>
        <end position="205"/>
    </location>
</feature>
<dbReference type="EMBL" id="JAGDFL010000792">
    <property type="protein sequence ID" value="KAG7381389.1"/>
    <property type="molecule type" value="Genomic_DNA"/>
</dbReference>
<dbReference type="AlphaFoldDB" id="A0A8T1VMJ3"/>
<evidence type="ECO:0000256" key="1">
    <source>
        <dbReference type="SAM" id="Coils"/>
    </source>
</evidence>
<evidence type="ECO:0000259" key="3">
    <source>
        <dbReference type="Pfam" id="PF20681"/>
    </source>
</evidence>
<dbReference type="OrthoDB" id="99432at2759"/>
<comment type="caution">
    <text evidence="4">The sequence shown here is derived from an EMBL/GenBank/DDBJ whole genome shotgun (WGS) entry which is preliminary data.</text>
</comment>
<protein>
    <recommendedName>
        <fullName evidence="3">DUF6818 domain-containing protein</fullName>
    </recommendedName>
</protein>
<feature type="compositionally biased region" description="Polar residues" evidence="2">
    <location>
        <begin position="117"/>
        <end position="128"/>
    </location>
</feature>